<evidence type="ECO:0000259" key="1">
    <source>
        <dbReference type="Pfam" id="PF25778"/>
    </source>
</evidence>
<dbReference type="EMBL" id="FTNZ01000001">
    <property type="protein sequence ID" value="SIS29053.1"/>
    <property type="molecule type" value="Genomic_DNA"/>
</dbReference>
<gene>
    <name evidence="2" type="ORF">EG359_04455</name>
    <name evidence="3" type="ORF">SAMN05421768_101469</name>
</gene>
<evidence type="ECO:0000313" key="5">
    <source>
        <dbReference type="Proteomes" id="UP000279541"/>
    </source>
</evidence>
<evidence type="ECO:0000313" key="2">
    <source>
        <dbReference type="EMBL" id="AZA98902.1"/>
    </source>
</evidence>
<feature type="domain" description="DUF7948" evidence="1">
    <location>
        <begin position="30"/>
        <end position="263"/>
    </location>
</feature>
<dbReference type="Gene3D" id="2.60.40.10">
    <property type="entry name" value="Immunoglobulins"/>
    <property type="match status" value="2"/>
</dbReference>
<organism evidence="3 4">
    <name type="scientific">Chryseobacterium joostei</name>
    <dbReference type="NCBI Taxonomy" id="112234"/>
    <lineage>
        <taxon>Bacteria</taxon>
        <taxon>Pseudomonadati</taxon>
        <taxon>Bacteroidota</taxon>
        <taxon>Flavobacteriia</taxon>
        <taxon>Flavobacteriales</taxon>
        <taxon>Weeksellaceae</taxon>
        <taxon>Chryseobacterium group</taxon>
        <taxon>Chryseobacterium</taxon>
    </lineage>
</organism>
<sequence length="1303" mass="142920">MPKILFLLSFLSGIFIFSQKKISENNSYYFYENRGQIIDQDGKENKDVKFLFHSKGLNVQLHSNGFSYDIYETKKTANPNFSKKSDKLIPNPKHYDIDEFIYEKLIHRIDIEFINSNRNPSITAEGKSSDYDNYFNIPNNSKGITNVHRFQKIRYKNIYPNIDLIFFKPNDTIKPIEYNFIINPGGKVSDIKMKFNGAPTSIKNGKLTMNVRFGEIHENIPNSWILADKKENINISFNDLGNQTFGFNSPNDTYKNILVIDPVPTRVWGSYAGGYGEEYGRIETDSKNNAYLFGSTNSTTNLATSGTYQQTIIGTFDAFLTKITKDGQKLWGTYYGTPLNDSFEDVDFDGNFNVYAGGKTYRSGSNTDATLVKFDNNGGLVYEKNFIGNSPDELYTVAYNNGQVFLGGQTMSTNFPVLNAYQPTKLSPNGYADAYLAALDALTGNMIWSSFFGASDHSTAIFKVFSSSGDLEIIGATQSPLIPMVNPFQPTFGGVSDGLYLKFSKTGTLLRSSYYGYSSQEFVWEARIVNNILILAGEFPNLNGPIYGPAGIWRVDLATNVITKATLPFHYTTQLTAYIDSESNVFFSALSNVGQTDIATSDGYMTSTGPYIKTSMIKYDINNNREWGTFYGGNGGTQLGRITKDSDGFIYLTGMSSNNTTGIATPGTFQQQGGHPSNDIFIAKFKDCKSTTTLTSNSPVCPNSTLQLNANGGTTYKWTGPNGFTSTLQNPTIPNANATNEGIYFCQVTGSSCDGVFTIDITVGDSVLPVPDIINLPDITGDCNTVITTFPTATDNCAGAITATTTDPLSYSIPGNYVIHWTYNDGHGNTATQNQNVIVSPIATPMSASTSLIFCAKNNPKISDIQITGQNIKWYDAAGGILPITTPLVNGQTYYVTQTINGCESSKRAIQVTVNTTPKPTANVNQEFCESANPALDKLIVTGTSLIFYNAAGNVLPITTPLVHGQTYYVTQTLNNCESEKLAISVTLTQDNVPAKDYSETLCNNNTGNTMTVNLHSYEASIINNPGGYIFTYTDTAGNPIANPSAYVLNIGTTVIRVKVSTAAGCFKLVRLSLTLNPKPVVTLPAKLDFCAGKSAILDPGPGFKSYLWSTGATTQTITVSNPGNYSVKVTNNFGCENTASTQVTHTVLPSIVSINITNTTATVILSETGSFEYSLDNSTWQDSNIFTNLSMGEYTVYVRTKAGCTIGQKKFSIFNIPNVITPNGDGINDTWRIAGLENYPGTEVILYDRRGMLIFKEVIKKSSFQWNGKYDQQPIPTGSYWYTIQVSDGRNYSGWLLIKNRE</sequence>
<evidence type="ECO:0000313" key="4">
    <source>
        <dbReference type="Proteomes" id="UP000186106"/>
    </source>
</evidence>
<evidence type="ECO:0000313" key="3">
    <source>
        <dbReference type="EMBL" id="SIS29053.1"/>
    </source>
</evidence>
<dbReference type="InterPro" id="IPR026341">
    <property type="entry name" value="T9SS_type_B"/>
</dbReference>
<dbReference type="Proteomes" id="UP000186106">
    <property type="component" value="Unassembled WGS sequence"/>
</dbReference>
<keyword evidence="5" id="KW-1185">Reference proteome</keyword>
<dbReference type="KEGG" id="cjt:EG359_04455"/>
<dbReference type="PANTHER" id="PTHR35580">
    <property type="entry name" value="CELL SURFACE GLYCOPROTEIN (S-LAYER PROTEIN)-LIKE PROTEIN"/>
    <property type="match status" value="1"/>
</dbReference>
<proteinExistence type="predicted"/>
<dbReference type="RefSeq" id="WP_076351583.1">
    <property type="nucleotide sequence ID" value="NZ_FTNZ01000001.1"/>
</dbReference>
<accession>A0A1N7HW36</accession>
<reference evidence="2 5" key="2">
    <citation type="submission" date="2018-11" db="EMBL/GenBank/DDBJ databases">
        <title>Proposal to divide the Flavobacteriaceae and reorganize its genera based on Amino Acid Identity values calculated from whole genome sequences.</title>
        <authorList>
            <person name="Nicholson A.C."/>
            <person name="Gulvik C.A."/>
            <person name="Whitney A.M."/>
            <person name="Humrighouse B.W."/>
            <person name="Bell M."/>
            <person name="Holmes B."/>
            <person name="Steigerwalt A.G."/>
            <person name="Villarma A."/>
            <person name="Sheth M."/>
            <person name="Batra D."/>
            <person name="Pryor J."/>
            <person name="Bernardet J.-F."/>
            <person name="Hugo C."/>
            <person name="Kampfer P."/>
            <person name="Newman J."/>
            <person name="McQuiston J.R."/>
        </authorList>
    </citation>
    <scope>NUCLEOTIDE SEQUENCE [LARGE SCALE GENOMIC DNA]</scope>
    <source>
        <strain evidence="2 5">DSM 16927</strain>
    </source>
</reference>
<dbReference type="STRING" id="112234.SAMN05421768_101469"/>
<dbReference type="Pfam" id="PF25778">
    <property type="entry name" value="DUF7948"/>
    <property type="match status" value="1"/>
</dbReference>
<dbReference type="Proteomes" id="UP000279541">
    <property type="component" value="Chromosome"/>
</dbReference>
<dbReference type="InterPro" id="IPR013783">
    <property type="entry name" value="Ig-like_fold"/>
</dbReference>
<dbReference type="InterPro" id="IPR057708">
    <property type="entry name" value="DUF7948"/>
</dbReference>
<dbReference type="PANTHER" id="PTHR35580:SF1">
    <property type="entry name" value="PHYTASE-LIKE DOMAIN-CONTAINING PROTEIN"/>
    <property type="match status" value="1"/>
</dbReference>
<dbReference type="Pfam" id="PF13585">
    <property type="entry name" value="CHU_C"/>
    <property type="match status" value="1"/>
</dbReference>
<name>A0A1N7HW36_9FLAO</name>
<reference evidence="3 4" key="1">
    <citation type="submission" date="2017-01" db="EMBL/GenBank/DDBJ databases">
        <authorList>
            <person name="Mah S.A."/>
            <person name="Swanson W.J."/>
            <person name="Moy G.W."/>
            <person name="Vacquier V.D."/>
        </authorList>
    </citation>
    <scope>NUCLEOTIDE SEQUENCE [LARGE SCALE GENOMIC DNA]</scope>
    <source>
        <strain evidence="3 4">DSM 16927</strain>
    </source>
</reference>
<protein>
    <submittedName>
        <fullName evidence="3">Gliding motility-associated C-terminal domain-containing protein</fullName>
    </submittedName>
</protein>
<dbReference type="EMBL" id="CP033926">
    <property type="protein sequence ID" value="AZA98902.1"/>
    <property type="molecule type" value="Genomic_DNA"/>
</dbReference>
<dbReference type="InterPro" id="IPR052918">
    <property type="entry name" value="Motility_Chemotaxis_Reg"/>
</dbReference>
<dbReference type="NCBIfam" id="TIGR04131">
    <property type="entry name" value="Bac_Flav_CTERM"/>
    <property type="match status" value="1"/>
</dbReference>
<dbReference type="OrthoDB" id="1652165at2"/>